<keyword evidence="1" id="KW-0547">Nucleotide-binding</keyword>
<gene>
    <name evidence="3" type="primary">LOC101510694</name>
    <name evidence="1" type="synonym">GATC</name>
</gene>
<dbReference type="SUPFAM" id="SSF141000">
    <property type="entry name" value="Glu-tRNAGln amidotransferase C subunit"/>
    <property type="match status" value="1"/>
</dbReference>
<dbReference type="NCBIfam" id="TIGR00135">
    <property type="entry name" value="gatC"/>
    <property type="match status" value="1"/>
</dbReference>
<reference evidence="2" key="1">
    <citation type="journal article" date="2013" name="Nat. Biotechnol.">
        <title>Draft genome sequence of chickpea (Cicer arietinum) provides a resource for trait improvement.</title>
        <authorList>
            <person name="Varshney R.K."/>
            <person name="Song C."/>
            <person name="Saxena R.K."/>
            <person name="Azam S."/>
            <person name="Yu S."/>
            <person name="Sharpe A.G."/>
            <person name="Cannon S."/>
            <person name="Baek J."/>
            <person name="Rosen B.D."/>
            <person name="Tar'an B."/>
            <person name="Millan T."/>
            <person name="Zhang X."/>
            <person name="Ramsay L.D."/>
            <person name="Iwata A."/>
            <person name="Wang Y."/>
            <person name="Nelson W."/>
            <person name="Farmer A.D."/>
            <person name="Gaur P.M."/>
            <person name="Soderlund C."/>
            <person name="Penmetsa R.V."/>
            <person name="Xu C."/>
            <person name="Bharti A.K."/>
            <person name="He W."/>
            <person name="Winter P."/>
            <person name="Zhao S."/>
            <person name="Hane J.K."/>
            <person name="Carrasquilla-Garcia N."/>
            <person name="Condie J.A."/>
            <person name="Upadhyaya H.D."/>
            <person name="Luo M.C."/>
            <person name="Thudi M."/>
            <person name="Gowda C.L."/>
            <person name="Singh N.P."/>
            <person name="Lichtenzveig J."/>
            <person name="Gali K.K."/>
            <person name="Rubio J."/>
            <person name="Nadarajan N."/>
            <person name="Dolezel J."/>
            <person name="Bansal K.C."/>
            <person name="Xu X."/>
            <person name="Edwards D."/>
            <person name="Zhang G."/>
            <person name="Kahl G."/>
            <person name="Gil J."/>
            <person name="Singh K.B."/>
            <person name="Datta S.K."/>
            <person name="Jackson S.A."/>
            <person name="Wang J."/>
            <person name="Cook D.R."/>
        </authorList>
    </citation>
    <scope>NUCLEOTIDE SEQUENCE [LARGE SCALE GENOMIC DNA]</scope>
    <source>
        <strain evidence="2">cv. CDC Frontier</strain>
    </source>
</reference>
<comment type="subcellular location">
    <subcellularLocation>
        <location evidence="1">Mitochondrion</location>
    </subcellularLocation>
    <subcellularLocation>
        <location evidence="1">Plastid</location>
        <location evidence="1">Chloroplast</location>
    </subcellularLocation>
</comment>
<comment type="similarity">
    <text evidence="1">Belongs to the GatC family.</text>
</comment>
<dbReference type="InterPro" id="IPR003837">
    <property type="entry name" value="GatC"/>
</dbReference>
<dbReference type="GO" id="GO:0030956">
    <property type="term" value="C:glutamyl-tRNA(Gln) amidotransferase complex"/>
    <property type="evidence" value="ECO:0007669"/>
    <property type="project" value="UniProtKB-UniRule"/>
</dbReference>
<dbReference type="KEGG" id="cam:101510694"/>
<dbReference type="AlphaFoldDB" id="A0A1S2XZZ0"/>
<keyword evidence="1" id="KW-0067">ATP-binding</keyword>
<dbReference type="Gene3D" id="1.10.20.60">
    <property type="entry name" value="Glu-tRNAGln amidotransferase C subunit, N-terminal domain"/>
    <property type="match status" value="1"/>
</dbReference>
<keyword evidence="1" id="KW-0934">Plastid</keyword>
<keyword evidence="2" id="KW-1185">Reference proteome</keyword>
<comment type="function">
    <text evidence="1">Allows the formation of correctly charged Gln-tRNA(Gln) through the transamidation of misacylated Glu-tRNA(Gln) in chloroplasts and mitochondria. The reaction takes place in the presence of glutamine and ATP through an activated gamma-phospho-Glu-tRNA(Gln).</text>
</comment>
<dbReference type="PaxDb" id="3827-XP_004496339.1"/>
<dbReference type="eggNOG" id="KOG2271">
    <property type="taxonomic scope" value="Eukaryota"/>
</dbReference>
<dbReference type="HAMAP" id="MF_00122">
    <property type="entry name" value="GatC"/>
    <property type="match status" value="1"/>
</dbReference>
<comment type="subunit">
    <text evidence="1">Subunit of the heterotrimeric GatCAB amidotransferase (AdT) complex, composed of A, B and C subunits.</text>
</comment>
<dbReference type="GO" id="GO:0009507">
    <property type="term" value="C:chloroplast"/>
    <property type="evidence" value="ECO:0007669"/>
    <property type="project" value="UniProtKB-SubCell"/>
</dbReference>
<dbReference type="GO" id="GO:0005739">
    <property type="term" value="C:mitochondrion"/>
    <property type="evidence" value="ECO:0007669"/>
    <property type="project" value="UniProtKB-SubCell"/>
</dbReference>
<dbReference type="PANTHER" id="PTHR15004:SF0">
    <property type="entry name" value="GLUTAMYL-TRNA(GLN) AMIDOTRANSFERASE SUBUNIT C, MITOCHONDRIAL"/>
    <property type="match status" value="1"/>
</dbReference>
<sequence>MSSCKMLFRGTSLTLSNGMWHRIPKIEHKLLQFRRLSSSTTNCSSLQAPDVTQLAKTAHISLTPTEVEEFGPKIKQIIGWFGQLEGIDLQSIEPSIRADTENNLRDNTPETFDNRDAIIASVPSYEEPYIKVPKVLNVD</sequence>
<dbReference type="GO" id="GO:0005524">
    <property type="term" value="F:ATP binding"/>
    <property type="evidence" value="ECO:0007669"/>
    <property type="project" value="UniProtKB-KW"/>
</dbReference>
<proteinExistence type="inferred from homology"/>
<keyword evidence="1" id="KW-0150">Chloroplast</keyword>
<dbReference type="InterPro" id="IPR036113">
    <property type="entry name" value="Asp/Glu-ADT_sf_sub_c"/>
</dbReference>
<keyword evidence="1" id="KW-0648">Protein biosynthesis</keyword>
<keyword evidence="1" id="KW-0436">Ligase</keyword>
<dbReference type="GO" id="GO:0050567">
    <property type="term" value="F:glutaminyl-tRNA synthase (glutamine-hydrolyzing) activity"/>
    <property type="evidence" value="ECO:0007669"/>
    <property type="project" value="UniProtKB-UniRule"/>
</dbReference>
<keyword evidence="1" id="KW-0496">Mitochondrion</keyword>
<evidence type="ECO:0000313" key="3">
    <source>
        <dbReference type="RefSeq" id="XP_004496339.1"/>
    </source>
</evidence>
<protein>
    <recommendedName>
        <fullName evidence="1">Glutamyl-tRNA(Gln) amidotransferase subunit C, chloroplastic/mitochondrial</fullName>
        <shortName evidence="1">Glu-AdT subunit C</shortName>
        <ecNumber evidence="1">6.3.5.-</ecNumber>
    </recommendedName>
</protein>
<dbReference type="STRING" id="3827.A0A1S2XZZ0"/>
<dbReference type="GO" id="GO:0070681">
    <property type="term" value="P:glutaminyl-tRNAGln biosynthesis via transamidation"/>
    <property type="evidence" value="ECO:0007669"/>
    <property type="project" value="UniProtKB-UniRule"/>
</dbReference>
<name>A0A1S2XZZ0_CICAR</name>
<dbReference type="OrthoDB" id="2020502at2759"/>
<accession>A0A1S2XZZ0</accession>
<comment type="catalytic activity">
    <reaction evidence="1">
        <text>L-glutamyl-tRNA(Gln) + L-glutamine + ATP + H2O = L-glutaminyl-tRNA(Gln) + L-glutamate + ADP + phosphate + H(+)</text>
        <dbReference type="Rhea" id="RHEA:17521"/>
        <dbReference type="Rhea" id="RHEA-COMP:9681"/>
        <dbReference type="Rhea" id="RHEA-COMP:9684"/>
        <dbReference type="ChEBI" id="CHEBI:15377"/>
        <dbReference type="ChEBI" id="CHEBI:15378"/>
        <dbReference type="ChEBI" id="CHEBI:29985"/>
        <dbReference type="ChEBI" id="CHEBI:30616"/>
        <dbReference type="ChEBI" id="CHEBI:43474"/>
        <dbReference type="ChEBI" id="CHEBI:58359"/>
        <dbReference type="ChEBI" id="CHEBI:78520"/>
        <dbReference type="ChEBI" id="CHEBI:78521"/>
        <dbReference type="ChEBI" id="CHEBI:456216"/>
    </reaction>
</comment>
<dbReference type="RefSeq" id="XP_004496339.1">
    <property type="nucleotide sequence ID" value="XM_004496282.3"/>
</dbReference>
<dbReference type="EC" id="6.3.5.-" evidence="1"/>
<dbReference type="PANTHER" id="PTHR15004">
    <property type="entry name" value="GLUTAMYL-TRNA(GLN) AMIDOTRANSFERASE SUBUNIT C, MITOCHONDRIAL"/>
    <property type="match status" value="1"/>
</dbReference>
<dbReference type="Proteomes" id="UP000087171">
    <property type="component" value="Chromosome Ca4"/>
</dbReference>
<evidence type="ECO:0000313" key="2">
    <source>
        <dbReference type="Proteomes" id="UP000087171"/>
    </source>
</evidence>
<dbReference type="Pfam" id="PF02686">
    <property type="entry name" value="GatC"/>
    <property type="match status" value="1"/>
</dbReference>
<evidence type="ECO:0000256" key="1">
    <source>
        <dbReference type="HAMAP-Rule" id="MF_03149"/>
    </source>
</evidence>
<dbReference type="GO" id="GO:0032543">
    <property type="term" value="P:mitochondrial translation"/>
    <property type="evidence" value="ECO:0007669"/>
    <property type="project" value="UniProtKB-UniRule"/>
</dbReference>
<dbReference type="GO" id="GO:0006450">
    <property type="term" value="P:regulation of translational fidelity"/>
    <property type="evidence" value="ECO:0007669"/>
    <property type="project" value="InterPro"/>
</dbReference>
<organism evidence="2 3">
    <name type="scientific">Cicer arietinum</name>
    <name type="common">Chickpea</name>
    <name type="synonym">Garbanzo</name>
    <dbReference type="NCBI Taxonomy" id="3827"/>
    <lineage>
        <taxon>Eukaryota</taxon>
        <taxon>Viridiplantae</taxon>
        <taxon>Streptophyta</taxon>
        <taxon>Embryophyta</taxon>
        <taxon>Tracheophyta</taxon>
        <taxon>Spermatophyta</taxon>
        <taxon>Magnoliopsida</taxon>
        <taxon>eudicotyledons</taxon>
        <taxon>Gunneridae</taxon>
        <taxon>Pentapetalae</taxon>
        <taxon>rosids</taxon>
        <taxon>fabids</taxon>
        <taxon>Fabales</taxon>
        <taxon>Fabaceae</taxon>
        <taxon>Papilionoideae</taxon>
        <taxon>50 kb inversion clade</taxon>
        <taxon>NPAAA clade</taxon>
        <taxon>Hologalegina</taxon>
        <taxon>IRL clade</taxon>
        <taxon>Cicereae</taxon>
        <taxon>Cicer</taxon>
    </lineage>
</organism>
<dbReference type="GeneID" id="101510694"/>
<reference evidence="3" key="2">
    <citation type="submission" date="2025-08" db="UniProtKB">
        <authorList>
            <consortium name="RefSeq"/>
        </authorList>
    </citation>
    <scope>IDENTIFICATION</scope>
    <source>
        <tissue evidence="3">Etiolated seedlings</tissue>
    </source>
</reference>